<comment type="catalytic activity">
    <reaction evidence="10 11">
        <text>D-alanyl-D-alanine + UDP-N-acetyl-alpha-D-muramoyl-L-alanyl-gamma-D-glutamyl-meso-2,6-diaminopimelate + ATP = UDP-N-acetyl-alpha-D-muramoyl-L-alanyl-gamma-D-glutamyl-meso-2,6-diaminopimeloyl-D-alanyl-D-alanine + ADP + phosphate + H(+)</text>
        <dbReference type="Rhea" id="RHEA:28374"/>
        <dbReference type="ChEBI" id="CHEBI:15378"/>
        <dbReference type="ChEBI" id="CHEBI:30616"/>
        <dbReference type="ChEBI" id="CHEBI:43474"/>
        <dbReference type="ChEBI" id="CHEBI:57822"/>
        <dbReference type="ChEBI" id="CHEBI:61386"/>
        <dbReference type="ChEBI" id="CHEBI:83905"/>
        <dbReference type="ChEBI" id="CHEBI:456216"/>
        <dbReference type="EC" id="6.3.2.10"/>
    </reaction>
</comment>
<organism evidence="15 16">
    <name type="scientific">Pontivivens insulae</name>
    <dbReference type="NCBI Taxonomy" id="1639689"/>
    <lineage>
        <taxon>Bacteria</taxon>
        <taxon>Pseudomonadati</taxon>
        <taxon>Pseudomonadota</taxon>
        <taxon>Alphaproteobacteria</taxon>
        <taxon>Rhodobacterales</taxon>
        <taxon>Paracoccaceae</taxon>
        <taxon>Pontivivens</taxon>
    </lineage>
</organism>
<feature type="domain" description="Mur ligase N-terminal catalytic" evidence="12">
    <location>
        <begin position="26"/>
        <end position="97"/>
    </location>
</feature>
<evidence type="ECO:0000256" key="9">
    <source>
        <dbReference type="ARBA" id="ARBA00023316"/>
    </source>
</evidence>
<dbReference type="InterPro" id="IPR051046">
    <property type="entry name" value="MurCDEF_CellWall_CoF430Synth"/>
</dbReference>
<evidence type="ECO:0000256" key="1">
    <source>
        <dbReference type="ARBA" id="ARBA00022490"/>
    </source>
</evidence>
<dbReference type="UniPathway" id="UPA00219"/>
<keyword evidence="2 10" id="KW-0436">Ligase</keyword>
<keyword evidence="16" id="KW-1185">Reference proteome</keyword>
<evidence type="ECO:0000313" key="16">
    <source>
        <dbReference type="Proteomes" id="UP000244932"/>
    </source>
</evidence>
<dbReference type="NCBIfam" id="TIGR01143">
    <property type="entry name" value="murF"/>
    <property type="match status" value="1"/>
</dbReference>
<feature type="domain" description="Mur ligase C-terminal" evidence="13">
    <location>
        <begin position="338"/>
        <end position="457"/>
    </location>
</feature>
<evidence type="ECO:0000313" key="15">
    <source>
        <dbReference type="EMBL" id="SPF31007.1"/>
    </source>
</evidence>
<dbReference type="InterPro" id="IPR004101">
    <property type="entry name" value="Mur_ligase_C"/>
</dbReference>
<keyword evidence="3 10" id="KW-0132">Cell division</keyword>
<evidence type="ECO:0000259" key="13">
    <source>
        <dbReference type="Pfam" id="PF02875"/>
    </source>
</evidence>
<evidence type="ECO:0000256" key="8">
    <source>
        <dbReference type="ARBA" id="ARBA00023306"/>
    </source>
</evidence>
<evidence type="ECO:0000256" key="5">
    <source>
        <dbReference type="ARBA" id="ARBA00022840"/>
    </source>
</evidence>
<dbReference type="OrthoDB" id="9800958at2"/>
<evidence type="ECO:0000256" key="7">
    <source>
        <dbReference type="ARBA" id="ARBA00022984"/>
    </source>
</evidence>
<evidence type="ECO:0000256" key="6">
    <source>
        <dbReference type="ARBA" id="ARBA00022960"/>
    </source>
</evidence>
<evidence type="ECO:0000256" key="11">
    <source>
        <dbReference type="RuleBase" id="RU004136"/>
    </source>
</evidence>
<dbReference type="SUPFAM" id="SSF53244">
    <property type="entry name" value="MurD-like peptide ligases, peptide-binding domain"/>
    <property type="match status" value="1"/>
</dbReference>
<dbReference type="AlphaFoldDB" id="A0A2R8AFM9"/>
<dbReference type="GO" id="GO:0009252">
    <property type="term" value="P:peptidoglycan biosynthetic process"/>
    <property type="evidence" value="ECO:0007669"/>
    <property type="project" value="UniProtKB-UniRule"/>
</dbReference>
<dbReference type="InterPro" id="IPR005863">
    <property type="entry name" value="UDP-N-AcMur_synth"/>
</dbReference>
<dbReference type="GO" id="GO:0005524">
    <property type="term" value="F:ATP binding"/>
    <property type="evidence" value="ECO:0007669"/>
    <property type="project" value="UniProtKB-UniRule"/>
</dbReference>
<dbReference type="InterPro" id="IPR013221">
    <property type="entry name" value="Mur_ligase_cen"/>
</dbReference>
<evidence type="ECO:0000256" key="10">
    <source>
        <dbReference type="HAMAP-Rule" id="MF_02019"/>
    </source>
</evidence>
<dbReference type="GO" id="GO:0047480">
    <property type="term" value="F:UDP-N-acetylmuramoyl-tripeptide-D-alanyl-D-alanine ligase activity"/>
    <property type="evidence" value="ECO:0007669"/>
    <property type="project" value="UniProtKB-UniRule"/>
</dbReference>
<keyword evidence="4 10" id="KW-0547">Nucleotide-binding</keyword>
<comment type="similarity">
    <text evidence="10">Belongs to the MurCDEF family. MurF subfamily.</text>
</comment>
<dbReference type="PANTHER" id="PTHR43024">
    <property type="entry name" value="UDP-N-ACETYLMURAMOYL-TRIPEPTIDE--D-ALANYL-D-ALANINE LIGASE"/>
    <property type="match status" value="1"/>
</dbReference>
<keyword evidence="1 10" id="KW-0963">Cytoplasm</keyword>
<dbReference type="EMBL" id="OMKW01000004">
    <property type="protein sequence ID" value="SPF31007.1"/>
    <property type="molecule type" value="Genomic_DNA"/>
</dbReference>
<keyword evidence="5 10" id="KW-0067">ATP-binding</keyword>
<comment type="subcellular location">
    <subcellularLocation>
        <location evidence="10 11">Cytoplasm</location>
    </subcellularLocation>
</comment>
<dbReference type="GO" id="GO:0005737">
    <property type="term" value="C:cytoplasm"/>
    <property type="evidence" value="ECO:0007669"/>
    <property type="project" value="UniProtKB-SubCell"/>
</dbReference>
<dbReference type="InterPro" id="IPR036565">
    <property type="entry name" value="Mur-like_cat_sf"/>
</dbReference>
<dbReference type="SUPFAM" id="SSF63418">
    <property type="entry name" value="MurE/MurF N-terminal domain"/>
    <property type="match status" value="1"/>
</dbReference>
<dbReference type="Pfam" id="PF01225">
    <property type="entry name" value="Mur_ligase"/>
    <property type="match status" value="1"/>
</dbReference>
<comment type="pathway">
    <text evidence="10 11">Cell wall biogenesis; peptidoglycan biosynthesis.</text>
</comment>
<dbReference type="EC" id="6.3.2.10" evidence="10 11"/>
<name>A0A2R8AFM9_9RHOB</name>
<dbReference type="GO" id="GO:0008360">
    <property type="term" value="P:regulation of cell shape"/>
    <property type="evidence" value="ECO:0007669"/>
    <property type="project" value="UniProtKB-KW"/>
</dbReference>
<evidence type="ECO:0000259" key="12">
    <source>
        <dbReference type="Pfam" id="PF01225"/>
    </source>
</evidence>
<dbReference type="Gene3D" id="3.40.1190.10">
    <property type="entry name" value="Mur-like, catalytic domain"/>
    <property type="match status" value="1"/>
</dbReference>
<keyword evidence="7 10" id="KW-0573">Peptidoglycan synthesis</keyword>
<dbReference type="PANTHER" id="PTHR43024:SF1">
    <property type="entry name" value="UDP-N-ACETYLMURAMOYL-TRIPEPTIDE--D-ALANYL-D-ALANINE LIGASE"/>
    <property type="match status" value="1"/>
</dbReference>
<dbReference type="GO" id="GO:0051301">
    <property type="term" value="P:cell division"/>
    <property type="evidence" value="ECO:0007669"/>
    <property type="project" value="UniProtKB-KW"/>
</dbReference>
<dbReference type="Proteomes" id="UP000244932">
    <property type="component" value="Unassembled WGS sequence"/>
</dbReference>
<comment type="function">
    <text evidence="10 11">Involved in cell wall formation. Catalyzes the final step in the synthesis of UDP-N-acetylmuramoyl-pentapeptide, the precursor of murein.</text>
</comment>
<dbReference type="Pfam" id="PF02875">
    <property type="entry name" value="Mur_ligase_C"/>
    <property type="match status" value="1"/>
</dbReference>
<dbReference type="HAMAP" id="MF_02019">
    <property type="entry name" value="MurF"/>
    <property type="match status" value="1"/>
</dbReference>
<dbReference type="InterPro" id="IPR000713">
    <property type="entry name" value="Mur_ligase_N"/>
</dbReference>
<gene>
    <name evidence="10 15" type="primary">murF</name>
    <name evidence="15" type="ORF">POI8812_03357</name>
</gene>
<proteinExistence type="inferred from homology"/>
<protein>
    <recommendedName>
        <fullName evidence="10 11">UDP-N-acetylmuramoyl-tripeptide--D-alanyl-D-alanine ligase</fullName>
        <ecNumber evidence="10 11">6.3.2.10</ecNumber>
    </recommendedName>
    <alternativeName>
        <fullName evidence="10">D-alanyl-D-alanine-adding enzyme</fullName>
    </alternativeName>
</protein>
<accession>A0A2R8AFM9</accession>
<comment type="caution">
    <text evidence="10">Lacks conserved residue(s) required for the propagation of feature annotation.</text>
</comment>
<feature type="domain" description="Mur ligase central" evidence="14">
    <location>
        <begin position="109"/>
        <end position="298"/>
    </location>
</feature>
<evidence type="ECO:0000259" key="14">
    <source>
        <dbReference type="Pfam" id="PF08245"/>
    </source>
</evidence>
<sequence>MSVLWHLDELIAATGGRFSAQPSRDITGVSIDTRSIEKGDLFVALKDVRDGHDFVAAALEAGAAAALVSHRPDGLAKDAPLLVVDDVLDALEGMARAARARMAGQVAAVTGSVGKTGVKEMLRHVLHQFGRVHAAERSFNNHWGVPLTLARMPRETDFAVIEIGMNAPGEIAPLSRFAQPDVAIVTTVAAVHVAAFEDVSGIAREKAEIVAGLVPGGTAVLNRDIETFPILQRRAKGVGAKIVTFGSAGRPVFHLESAQIKGATTVCTAQVHDRKLFFKLAAPGRHLAENAMAVLAAVEGLGQDVAHAALDLAQWEAPDGRGARWRVDLGEAGMDGAILLIDDAYNANPTSMGAAFEVLAAAQPRDGIGRVARGRRVLFLTDMLELGDIELTAHADLASHPTLSTIDRVHSAGPLMEALHTAMPQGKRGEWYDSAPKLAKRVAALLDAGDAVLVKGSKGSQAALIVDAIKKLGHCAPAASLEDEDEV</sequence>
<reference evidence="15 16" key="1">
    <citation type="submission" date="2018-03" db="EMBL/GenBank/DDBJ databases">
        <authorList>
            <person name="Keele B.F."/>
        </authorList>
    </citation>
    <scope>NUCLEOTIDE SEQUENCE [LARGE SCALE GENOMIC DNA]</scope>
    <source>
        <strain evidence="15 16">CeCT 8812</strain>
    </source>
</reference>
<dbReference type="Gene3D" id="3.40.1390.10">
    <property type="entry name" value="MurE/MurF, N-terminal domain"/>
    <property type="match status" value="1"/>
</dbReference>
<dbReference type="Gene3D" id="3.90.190.20">
    <property type="entry name" value="Mur ligase, C-terminal domain"/>
    <property type="match status" value="1"/>
</dbReference>
<evidence type="ECO:0000256" key="4">
    <source>
        <dbReference type="ARBA" id="ARBA00022741"/>
    </source>
</evidence>
<evidence type="ECO:0000256" key="2">
    <source>
        <dbReference type="ARBA" id="ARBA00022598"/>
    </source>
</evidence>
<keyword evidence="9 10" id="KW-0961">Cell wall biogenesis/degradation</keyword>
<dbReference type="InterPro" id="IPR036615">
    <property type="entry name" value="Mur_ligase_C_dom_sf"/>
</dbReference>
<dbReference type="RefSeq" id="WP_108783686.1">
    <property type="nucleotide sequence ID" value="NZ_OMKW01000004.1"/>
</dbReference>
<evidence type="ECO:0000256" key="3">
    <source>
        <dbReference type="ARBA" id="ARBA00022618"/>
    </source>
</evidence>
<dbReference type="SUPFAM" id="SSF53623">
    <property type="entry name" value="MurD-like peptide ligases, catalytic domain"/>
    <property type="match status" value="1"/>
</dbReference>
<dbReference type="Pfam" id="PF08245">
    <property type="entry name" value="Mur_ligase_M"/>
    <property type="match status" value="1"/>
</dbReference>
<dbReference type="InterPro" id="IPR035911">
    <property type="entry name" value="MurE/MurF_N"/>
</dbReference>
<keyword evidence="8 10" id="KW-0131">Cell cycle</keyword>
<dbReference type="GO" id="GO:0071555">
    <property type="term" value="P:cell wall organization"/>
    <property type="evidence" value="ECO:0007669"/>
    <property type="project" value="UniProtKB-KW"/>
</dbReference>
<dbReference type="GO" id="GO:0008766">
    <property type="term" value="F:UDP-N-acetylmuramoylalanyl-D-glutamyl-2,6-diaminopimelate-D-alanyl-D-alanine ligase activity"/>
    <property type="evidence" value="ECO:0007669"/>
    <property type="project" value="RHEA"/>
</dbReference>
<keyword evidence="6 10" id="KW-0133">Cell shape</keyword>